<dbReference type="PANTHER" id="PTHR42879">
    <property type="entry name" value="3-OXOACYL-(ACYL-CARRIER-PROTEIN) REDUCTASE"/>
    <property type="match status" value="1"/>
</dbReference>
<dbReference type="Proteomes" id="UP000036700">
    <property type="component" value="Chromosome"/>
</dbReference>
<comment type="similarity">
    <text evidence="1 3">Belongs to the short-chain dehydrogenases/reductases (SDR) family.</text>
</comment>
<dbReference type="InterPro" id="IPR020904">
    <property type="entry name" value="Sc_DH/Rdtase_CS"/>
</dbReference>
<keyword evidence="6" id="KW-1185">Reference proteome</keyword>
<evidence type="ECO:0000256" key="1">
    <source>
        <dbReference type="ARBA" id="ARBA00006484"/>
    </source>
</evidence>
<name>A0A0G3EPI2_9BURK</name>
<evidence type="ECO:0000313" key="6">
    <source>
        <dbReference type="Proteomes" id="UP000036700"/>
    </source>
</evidence>
<dbReference type="InterPro" id="IPR057326">
    <property type="entry name" value="KR_dom"/>
</dbReference>
<dbReference type="PRINTS" id="PR00081">
    <property type="entry name" value="GDHRDH"/>
</dbReference>
<dbReference type="KEGG" id="ptx:ABW99_06405"/>
<evidence type="ECO:0000256" key="2">
    <source>
        <dbReference type="ARBA" id="ARBA00023002"/>
    </source>
</evidence>
<sequence length="243" mass="24660">MTSATARRALVTGGSGALGAAICRRLARQGCHVIVHAHRNPARAQAVADEIVGHGGSAETVGFDVIDNAGAAQALAYLLEAGPIQVVVNNAGVHDDAPLAGMTFEQWRRVVEVSLHGFFNVTQPLLLPMIRTRWGRVISVSSVVGSIGNRGQGNYAAAKAGLHGVTKALALELATRGVTVNAIAPGFIAAGMAEGIAQSVIDAVVPMKRAGGADEVAAAVGYLALDEAAYVTGQILGISGGLG</sequence>
<accession>A0A0G3EPI2</accession>
<organism evidence="5 6">
    <name type="scientific">Pandoraea thiooxydans</name>
    <dbReference type="NCBI Taxonomy" id="445709"/>
    <lineage>
        <taxon>Bacteria</taxon>
        <taxon>Pseudomonadati</taxon>
        <taxon>Pseudomonadota</taxon>
        <taxon>Betaproteobacteria</taxon>
        <taxon>Burkholderiales</taxon>
        <taxon>Burkholderiaceae</taxon>
        <taxon>Pandoraea</taxon>
    </lineage>
</organism>
<dbReference type="PANTHER" id="PTHR42879:SF2">
    <property type="entry name" value="3-OXOACYL-[ACYL-CARRIER-PROTEIN] REDUCTASE FABG"/>
    <property type="match status" value="1"/>
</dbReference>
<dbReference type="InterPro" id="IPR002347">
    <property type="entry name" value="SDR_fam"/>
</dbReference>
<keyword evidence="2" id="KW-0560">Oxidoreductase</keyword>
<dbReference type="OrthoDB" id="9802564at2"/>
<dbReference type="GO" id="GO:0032787">
    <property type="term" value="P:monocarboxylic acid metabolic process"/>
    <property type="evidence" value="ECO:0007669"/>
    <property type="project" value="UniProtKB-ARBA"/>
</dbReference>
<dbReference type="PATRIC" id="fig|445709.3.peg.1373"/>
<dbReference type="GO" id="GO:0016491">
    <property type="term" value="F:oxidoreductase activity"/>
    <property type="evidence" value="ECO:0007669"/>
    <property type="project" value="UniProtKB-KW"/>
</dbReference>
<dbReference type="SUPFAM" id="SSF51735">
    <property type="entry name" value="NAD(P)-binding Rossmann-fold domains"/>
    <property type="match status" value="1"/>
</dbReference>
<gene>
    <name evidence="5" type="primary">fabG</name>
    <name evidence="5" type="ORF">ABW99_06405</name>
</gene>
<dbReference type="NCBIfam" id="NF009466">
    <property type="entry name" value="PRK12826.1-2"/>
    <property type="match status" value="1"/>
</dbReference>
<feature type="domain" description="Ketoreductase" evidence="4">
    <location>
        <begin position="7"/>
        <end position="191"/>
    </location>
</feature>
<dbReference type="PROSITE" id="PS00061">
    <property type="entry name" value="ADH_SHORT"/>
    <property type="match status" value="1"/>
</dbReference>
<proteinExistence type="inferred from homology"/>
<dbReference type="EMBL" id="CP011568">
    <property type="protein sequence ID" value="AKJ67904.1"/>
    <property type="molecule type" value="Genomic_DNA"/>
</dbReference>
<dbReference type="InterPro" id="IPR036291">
    <property type="entry name" value="NAD(P)-bd_dom_sf"/>
</dbReference>
<reference evidence="6" key="1">
    <citation type="submission" date="2015-06" db="EMBL/GenBank/DDBJ databases">
        <authorList>
            <person name="Lim Y.L."/>
            <person name="Ee R."/>
            <person name="Yong D."/>
            <person name="How K.Y."/>
            <person name="Yin W.F."/>
            <person name="Chan K.G."/>
        </authorList>
    </citation>
    <scope>NUCLEOTIDE SEQUENCE [LARGE SCALE GENOMIC DNA]</scope>
    <source>
        <strain evidence="6">DSM 25325</strain>
    </source>
</reference>
<dbReference type="PRINTS" id="PR00080">
    <property type="entry name" value="SDRFAMILY"/>
</dbReference>
<dbReference type="Pfam" id="PF00106">
    <property type="entry name" value="adh_short"/>
    <property type="match status" value="1"/>
</dbReference>
<evidence type="ECO:0000256" key="3">
    <source>
        <dbReference type="RuleBase" id="RU000363"/>
    </source>
</evidence>
<evidence type="ECO:0000313" key="5">
    <source>
        <dbReference type="EMBL" id="AKJ67904.1"/>
    </source>
</evidence>
<dbReference type="NCBIfam" id="NF004200">
    <property type="entry name" value="PRK05653.1-5"/>
    <property type="match status" value="1"/>
</dbReference>
<dbReference type="AlphaFoldDB" id="A0A0G3EPI2"/>
<dbReference type="FunFam" id="3.40.50.720:FF:000173">
    <property type="entry name" value="3-oxoacyl-[acyl-carrier protein] reductase"/>
    <property type="match status" value="1"/>
</dbReference>
<evidence type="ECO:0000259" key="4">
    <source>
        <dbReference type="SMART" id="SM00822"/>
    </source>
</evidence>
<dbReference type="SMART" id="SM00822">
    <property type="entry name" value="PKS_KR"/>
    <property type="match status" value="1"/>
</dbReference>
<dbReference type="STRING" id="445709.ABW99_06405"/>
<dbReference type="Gene3D" id="3.40.50.720">
    <property type="entry name" value="NAD(P)-binding Rossmann-like Domain"/>
    <property type="match status" value="1"/>
</dbReference>
<protein>
    <submittedName>
        <fullName evidence="5">Beta-ketoacyl-ACP reductase</fullName>
    </submittedName>
</protein>
<dbReference type="RefSeq" id="WP_047213717.1">
    <property type="nucleotide sequence ID" value="NZ_CP011568.3"/>
</dbReference>
<dbReference type="InterPro" id="IPR050259">
    <property type="entry name" value="SDR"/>
</dbReference>